<protein>
    <submittedName>
        <fullName evidence="1">DUF3800 domain-containing protein</fullName>
    </submittedName>
</protein>
<accession>A0ABU3BY41</accession>
<evidence type="ECO:0000313" key="2">
    <source>
        <dbReference type="Proteomes" id="UP001251857"/>
    </source>
</evidence>
<proteinExistence type="predicted"/>
<gene>
    <name evidence="1" type="ORF">RM532_04515</name>
</gene>
<name>A0ABU3BY41_9GAMM</name>
<dbReference type="RefSeq" id="WP_311651974.1">
    <property type="nucleotide sequence ID" value="NZ_JAVRIB010000004.1"/>
</dbReference>
<organism evidence="1 2">
    <name type="scientific">Spectribacter hydrogenoxidans</name>
    <dbReference type="NCBI Taxonomy" id="3075608"/>
    <lineage>
        <taxon>Bacteria</taxon>
        <taxon>Pseudomonadati</taxon>
        <taxon>Pseudomonadota</taxon>
        <taxon>Gammaproteobacteria</taxon>
        <taxon>Salinisphaerales</taxon>
        <taxon>Salinisphaeraceae</taxon>
        <taxon>Spectribacter</taxon>
    </lineage>
</organism>
<evidence type="ECO:0000313" key="1">
    <source>
        <dbReference type="EMBL" id="MDT0634213.1"/>
    </source>
</evidence>
<sequence>MYFLYADESGDVGLHNSPTDFFCLSGIVLHELRWHDTLEAIIQFRHHMRAQHNLKLRDEIHAADFIHHPGEMKRIVKSMRLRILREAIDFQAALPDITIINVVVDKRNKAADQDIFEIAWTTLIQRFHNTLSHKNFPGPQNADDRGLLVVDQTDEVKLRNLSRRMRRYNPIPRAYGTGSFAVPITTIVEDAVHRHSGHSYFIQLADVNAYFLQQNYSACKYVRRKGGQNYFSRLDPVLCRVASRTHPEGIVER</sequence>
<dbReference type="EMBL" id="JAVRIB010000004">
    <property type="protein sequence ID" value="MDT0634213.1"/>
    <property type="molecule type" value="Genomic_DNA"/>
</dbReference>
<keyword evidence="2" id="KW-1185">Reference proteome</keyword>
<reference evidence="1 2" key="1">
    <citation type="submission" date="2023-09" db="EMBL/GenBank/DDBJ databases">
        <authorList>
            <person name="Rey-Velasco X."/>
        </authorList>
    </citation>
    <scope>NUCLEOTIDE SEQUENCE [LARGE SCALE GENOMIC DNA]</scope>
    <source>
        <strain evidence="1 2">W335</strain>
    </source>
</reference>
<dbReference type="Proteomes" id="UP001251857">
    <property type="component" value="Unassembled WGS sequence"/>
</dbReference>
<dbReference type="InterPro" id="IPR024524">
    <property type="entry name" value="DUF3800"/>
</dbReference>
<dbReference type="Pfam" id="PF12686">
    <property type="entry name" value="DUF3800"/>
    <property type="match status" value="1"/>
</dbReference>
<comment type="caution">
    <text evidence="1">The sequence shown here is derived from an EMBL/GenBank/DDBJ whole genome shotgun (WGS) entry which is preliminary data.</text>
</comment>